<evidence type="ECO:0008006" key="4">
    <source>
        <dbReference type="Google" id="ProtNLM"/>
    </source>
</evidence>
<keyword evidence="1" id="KW-1133">Transmembrane helix</keyword>
<sequence>MITTATTTSAPIGARAQGGPPLWVLALAYVALMVAGVAVSAGVPLPSAPAEAVLTYQRGHAGALRLAAFLQFGSAMPLAIWAATSYRRLRVLGVTAPGTAIGFAGGLLAAGSLALGGLVGWTRAETADVADPALAKLLAQLSFAAGGVGYAVPFALLVAGVSVPALILPLLPRALGWAGMALAVVGVLATGALLTPALDPALPVTRFGGALWLLAVGFLLPRTRPRRQPRL</sequence>
<evidence type="ECO:0000313" key="3">
    <source>
        <dbReference type="Proteomes" id="UP000298860"/>
    </source>
</evidence>
<evidence type="ECO:0000256" key="1">
    <source>
        <dbReference type="SAM" id="Phobius"/>
    </source>
</evidence>
<dbReference type="AlphaFoldDB" id="A0A4D4J231"/>
<feature type="transmembrane region" description="Helical" evidence="1">
    <location>
        <begin position="63"/>
        <end position="84"/>
    </location>
</feature>
<feature type="transmembrane region" description="Helical" evidence="1">
    <location>
        <begin position="201"/>
        <end position="220"/>
    </location>
</feature>
<keyword evidence="1" id="KW-0812">Transmembrane</keyword>
<reference evidence="3" key="1">
    <citation type="submission" date="2019-04" db="EMBL/GenBank/DDBJ databases">
        <title>Draft genome sequence of Pseudonocardiaceae bacterium SL3-2-4.</title>
        <authorList>
            <person name="Ningsih F."/>
            <person name="Yokota A."/>
            <person name="Sakai Y."/>
            <person name="Nanatani K."/>
            <person name="Yabe S."/>
            <person name="Oetari A."/>
            <person name="Sjamsuridzal W."/>
        </authorList>
    </citation>
    <scope>NUCLEOTIDE SEQUENCE [LARGE SCALE GENOMIC DNA]</scope>
    <source>
        <strain evidence="3">SL3-2-4</strain>
    </source>
</reference>
<protein>
    <recommendedName>
        <fullName evidence="4">DUF4386 domain-containing protein</fullName>
    </recommendedName>
</protein>
<feature type="transmembrane region" description="Helical" evidence="1">
    <location>
        <begin position="174"/>
        <end position="195"/>
    </location>
</feature>
<keyword evidence="3" id="KW-1185">Reference proteome</keyword>
<feature type="transmembrane region" description="Helical" evidence="1">
    <location>
        <begin position="96"/>
        <end position="121"/>
    </location>
</feature>
<proteinExistence type="predicted"/>
<name>A0A4D4J231_9PSEU</name>
<dbReference type="RefSeq" id="WP_137812050.1">
    <property type="nucleotide sequence ID" value="NZ_BJFL01000002.1"/>
</dbReference>
<organism evidence="2 3">
    <name type="scientific">Gandjariella thermophila</name>
    <dbReference type="NCBI Taxonomy" id="1931992"/>
    <lineage>
        <taxon>Bacteria</taxon>
        <taxon>Bacillati</taxon>
        <taxon>Actinomycetota</taxon>
        <taxon>Actinomycetes</taxon>
        <taxon>Pseudonocardiales</taxon>
        <taxon>Pseudonocardiaceae</taxon>
        <taxon>Gandjariella</taxon>
    </lineage>
</organism>
<evidence type="ECO:0000313" key="2">
    <source>
        <dbReference type="EMBL" id="GDY28838.1"/>
    </source>
</evidence>
<gene>
    <name evidence="2" type="ORF">GTS_04710</name>
</gene>
<feature type="transmembrane region" description="Helical" evidence="1">
    <location>
        <begin position="22"/>
        <end position="43"/>
    </location>
</feature>
<accession>A0A4D4J231</accession>
<dbReference type="EMBL" id="BJFL01000002">
    <property type="protein sequence ID" value="GDY28838.1"/>
    <property type="molecule type" value="Genomic_DNA"/>
</dbReference>
<feature type="transmembrane region" description="Helical" evidence="1">
    <location>
        <begin position="141"/>
        <end position="167"/>
    </location>
</feature>
<dbReference type="Proteomes" id="UP000298860">
    <property type="component" value="Unassembled WGS sequence"/>
</dbReference>
<comment type="caution">
    <text evidence="2">The sequence shown here is derived from an EMBL/GenBank/DDBJ whole genome shotgun (WGS) entry which is preliminary data.</text>
</comment>
<dbReference type="OrthoDB" id="3476748at2"/>
<keyword evidence="1" id="KW-0472">Membrane</keyword>